<organism evidence="2 3">
    <name type="scientific">Campylobacter suis</name>
    <dbReference type="NCBI Taxonomy" id="2790657"/>
    <lineage>
        <taxon>Bacteria</taxon>
        <taxon>Pseudomonadati</taxon>
        <taxon>Campylobacterota</taxon>
        <taxon>Epsilonproteobacteria</taxon>
        <taxon>Campylobacterales</taxon>
        <taxon>Campylobacteraceae</taxon>
        <taxon>Campylobacter</taxon>
    </lineage>
</organism>
<evidence type="ECO:0000313" key="3">
    <source>
        <dbReference type="Proteomes" id="UP000789359"/>
    </source>
</evidence>
<gene>
    <name evidence="2" type="ORF">LMG8286_01618</name>
</gene>
<protein>
    <submittedName>
        <fullName evidence="2">Uncharacterized protein</fullName>
    </submittedName>
</protein>
<feature type="transmembrane region" description="Helical" evidence="1">
    <location>
        <begin position="459"/>
        <end position="478"/>
    </location>
</feature>
<reference evidence="2 3" key="1">
    <citation type="submission" date="2020-11" db="EMBL/GenBank/DDBJ databases">
        <authorList>
            <person name="Peeters C."/>
        </authorList>
    </citation>
    <scope>NUCLEOTIDE SEQUENCE [LARGE SCALE GENOMIC DNA]</scope>
    <source>
        <strain evidence="2 3">LMG 8286</strain>
    </source>
</reference>
<keyword evidence="1" id="KW-0472">Membrane</keyword>
<feature type="transmembrane region" description="Helical" evidence="1">
    <location>
        <begin position="344"/>
        <end position="364"/>
    </location>
</feature>
<sequence length="508" mass="60342">MASFVLKNKEKIKYRTIPKNTNLFKQLADKNFSGKSISCKDSDREYLFNELIKICDKKDIAQDLYLKDIDLKEEHIYILTDNNKHYLHYDNKTYKIQDIDLLNFYLNNKYKKEEHNAFDLGENTKIISLNASDGYIDNEDKIPQNIISSDNIDKNILDELKKIQNKIRKTVKISPIWLSLIDSIHFIMFNIEGNNVLYAIRPTDKVYDIENIHFGFYRDSGFMDENRDDFMQSLYKFQQEGEFDNFSEIQRVSYIYPGKNKNVNIISYKDNLYIKEEWYKNLFASSGYGLKAVLFKLLDNANMLLYKENINNIFEYKKDSFRYLFDDFIHGKSKFKFFSFNIKCLYKVAIWSVLIYLIFLLPNVVFMDKIAVVFAILAIIYFTYLFPLSYEEKIFKKRELIFKTKNFGYKVISSDLKSLHKIIQENSITNKENQKLNNIVDEYFNLKEKTYHYNSNKRSIIFAVLAIIISALALTGYVEYEVKQFFGEPQRQDGYVLTFFKHLIGAFK</sequence>
<feature type="transmembrane region" description="Helical" evidence="1">
    <location>
        <begin position="370"/>
        <end position="390"/>
    </location>
</feature>
<comment type="caution">
    <text evidence="2">The sequence shown here is derived from an EMBL/GenBank/DDBJ whole genome shotgun (WGS) entry which is preliminary data.</text>
</comment>
<keyword evidence="3" id="KW-1185">Reference proteome</keyword>
<keyword evidence="1" id="KW-0812">Transmembrane</keyword>
<proteinExistence type="predicted"/>
<accession>A0ABM8Q882</accession>
<evidence type="ECO:0000313" key="2">
    <source>
        <dbReference type="EMBL" id="CAD7289033.1"/>
    </source>
</evidence>
<keyword evidence="1" id="KW-1133">Transmembrane helix</keyword>
<dbReference type="Proteomes" id="UP000789359">
    <property type="component" value="Unassembled WGS sequence"/>
</dbReference>
<name>A0ABM8Q882_9BACT</name>
<dbReference type="RefSeq" id="WP_230057359.1">
    <property type="nucleotide sequence ID" value="NZ_CAJHOE010000005.1"/>
</dbReference>
<dbReference type="EMBL" id="CAJHOE010000005">
    <property type="protein sequence ID" value="CAD7289033.1"/>
    <property type="molecule type" value="Genomic_DNA"/>
</dbReference>
<evidence type="ECO:0000256" key="1">
    <source>
        <dbReference type="SAM" id="Phobius"/>
    </source>
</evidence>